<keyword evidence="2" id="KW-0378">Hydrolase</keyword>
<dbReference type="GO" id="GO:0046076">
    <property type="term" value="P:dTTP catabolic process"/>
    <property type="evidence" value="ECO:0007669"/>
    <property type="project" value="TreeGrafter"/>
</dbReference>
<reference evidence="3" key="1">
    <citation type="submission" date="2006-03" db="EMBL/GenBank/DDBJ databases">
        <title>Complete genome sequence of Gemmatimonas aurantiaca T-27 that represents a novel phylum Gemmatimonadetes.</title>
        <authorList>
            <person name="Takasaki K."/>
            <person name="Ichikawa N."/>
            <person name="Miura H."/>
            <person name="Matsushita S."/>
            <person name="Watanabe Y."/>
            <person name="Oguchi A."/>
            <person name="Ankai A."/>
            <person name="Yashiro I."/>
            <person name="Takahashi M."/>
            <person name="Terui Y."/>
            <person name="Fukui S."/>
            <person name="Yokoyama H."/>
            <person name="Tanikawa S."/>
            <person name="Hanada S."/>
            <person name="Kamagata Y."/>
            <person name="Fujita N."/>
        </authorList>
    </citation>
    <scope>NUCLEOTIDE SEQUENCE [LARGE SCALE GENOMIC DNA]</scope>
    <source>
        <strain evidence="3">T-27 / DSM 14586 / JCM 11422 / NBRC 100505</strain>
    </source>
</reference>
<dbReference type="STRING" id="379066.GAU_1448"/>
<dbReference type="NCBIfam" id="TIGR00444">
    <property type="entry name" value="mazG"/>
    <property type="match status" value="1"/>
</dbReference>
<dbReference type="GO" id="GO:0046081">
    <property type="term" value="P:dUTP catabolic process"/>
    <property type="evidence" value="ECO:0007669"/>
    <property type="project" value="TreeGrafter"/>
</dbReference>
<evidence type="ECO:0000259" key="1">
    <source>
        <dbReference type="Pfam" id="PF03819"/>
    </source>
</evidence>
<protein>
    <submittedName>
        <fullName evidence="2">Putative nucleoside triphosphate pyrophosphohydrolase</fullName>
    </submittedName>
</protein>
<evidence type="ECO:0000313" key="3">
    <source>
        <dbReference type="Proteomes" id="UP000002209"/>
    </source>
</evidence>
<dbReference type="Gene3D" id="1.10.287.1080">
    <property type="entry name" value="MazG-like"/>
    <property type="match status" value="2"/>
</dbReference>
<dbReference type="InterPro" id="IPR004518">
    <property type="entry name" value="MazG-like_dom"/>
</dbReference>
<dbReference type="HOGENOM" id="CLU_038356_0_1_0"/>
<gene>
    <name evidence="2" type="primary">mazG</name>
    <name evidence="2" type="ordered locus">GAU_1448</name>
</gene>
<dbReference type="PANTHER" id="PTHR30522">
    <property type="entry name" value="NUCLEOSIDE TRIPHOSPHATE PYROPHOSPHOHYDROLASE"/>
    <property type="match status" value="1"/>
</dbReference>
<dbReference type="SUPFAM" id="SSF101386">
    <property type="entry name" value="all-alpha NTP pyrophosphatases"/>
    <property type="match status" value="2"/>
</dbReference>
<dbReference type="InterPro" id="IPR048011">
    <property type="entry name" value="NTP-PPase_MazG-like_C"/>
</dbReference>
<dbReference type="PANTHER" id="PTHR30522:SF0">
    <property type="entry name" value="NUCLEOSIDE TRIPHOSPHATE PYROPHOSPHOHYDROLASE"/>
    <property type="match status" value="1"/>
</dbReference>
<dbReference type="GO" id="GO:0046061">
    <property type="term" value="P:dATP catabolic process"/>
    <property type="evidence" value="ECO:0007669"/>
    <property type="project" value="TreeGrafter"/>
</dbReference>
<dbReference type="GO" id="GO:0047429">
    <property type="term" value="F:nucleoside triphosphate diphosphatase activity"/>
    <property type="evidence" value="ECO:0007669"/>
    <property type="project" value="InterPro"/>
</dbReference>
<dbReference type="RefSeq" id="WP_012682937.1">
    <property type="nucleotide sequence ID" value="NC_012489.1"/>
</dbReference>
<sequence length="270" mass="29481">MSDDHASSSDTTAATPAPRSLDDALALMRDLRARCEWDRVQTHASLRPYLIEEAHEVDDAIAQGDDAVLRDELGDLFLQVLFHSVVAEERGAFGMQDVAGALIAKMHARHPHLYGDGVKRSWESMKAAKAKRSTLEDGLPAGLPSLHRAHRLQDRAAGVGFDWPDALGPLAKVREEVEEVASLIDPATGAVTNQDALEAELGDLLFAVVNLCRKTGVHGALALDRTNAKFVRRYATMERLAQADGKTLSTLTLDEQDHYWDAVKAEERAG</sequence>
<dbReference type="Pfam" id="PF03819">
    <property type="entry name" value="MazG"/>
    <property type="match status" value="2"/>
</dbReference>
<dbReference type="InterPro" id="IPR011551">
    <property type="entry name" value="NTP_PyrPHydrolase_MazG"/>
</dbReference>
<accession>C1A8D0</accession>
<dbReference type="EMBL" id="AP009153">
    <property type="protein sequence ID" value="BAH38490.1"/>
    <property type="molecule type" value="Genomic_DNA"/>
</dbReference>
<dbReference type="KEGG" id="gau:GAU_1448"/>
<evidence type="ECO:0000313" key="2">
    <source>
        <dbReference type="EMBL" id="BAH38490.1"/>
    </source>
</evidence>
<dbReference type="InterPro" id="IPR048015">
    <property type="entry name" value="NTP-PPase_MazG-like_N"/>
</dbReference>
<proteinExistence type="predicted"/>
<feature type="domain" description="NTP pyrophosphohydrolase MazG-like" evidence="1">
    <location>
        <begin position="41"/>
        <end position="113"/>
    </location>
</feature>
<organism evidence="2 3">
    <name type="scientific">Gemmatimonas aurantiaca (strain DSM 14586 / JCM 11422 / NBRC 100505 / T-27)</name>
    <dbReference type="NCBI Taxonomy" id="379066"/>
    <lineage>
        <taxon>Bacteria</taxon>
        <taxon>Pseudomonadati</taxon>
        <taxon>Gemmatimonadota</taxon>
        <taxon>Gemmatimonadia</taxon>
        <taxon>Gemmatimonadales</taxon>
        <taxon>Gemmatimonadaceae</taxon>
        <taxon>Gemmatimonas</taxon>
    </lineage>
</organism>
<dbReference type="Proteomes" id="UP000002209">
    <property type="component" value="Chromosome"/>
</dbReference>
<dbReference type="AlphaFoldDB" id="C1A8D0"/>
<dbReference type="GO" id="GO:0046052">
    <property type="term" value="P:UTP catabolic process"/>
    <property type="evidence" value="ECO:0007669"/>
    <property type="project" value="TreeGrafter"/>
</dbReference>
<dbReference type="NCBIfam" id="NF007113">
    <property type="entry name" value="PRK09562.1"/>
    <property type="match status" value="1"/>
</dbReference>
<name>C1A8D0_GEMAT</name>
<dbReference type="GO" id="GO:0006203">
    <property type="term" value="P:dGTP catabolic process"/>
    <property type="evidence" value="ECO:0007669"/>
    <property type="project" value="TreeGrafter"/>
</dbReference>
<dbReference type="eggNOG" id="COG3956">
    <property type="taxonomic scope" value="Bacteria"/>
</dbReference>
<dbReference type="GO" id="GO:0046047">
    <property type="term" value="P:TTP catabolic process"/>
    <property type="evidence" value="ECO:0007669"/>
    <property type="project" value="TreeGrafter"/>
</dbReference>
<dbReference type="CDD" id="cd11529">
    <property type="entry name" value="NTP-PPase_MazG_Cterm"/>
    <property type="match status" value="1"/>
</dbReference>
<dbReference type="CDD" id="cd11528">
    <property type="entry name" value="NTP-PPase_MazG_Nterm"/>
    <property type="match status" value="1"/>
</dbReference>
<keyword evidence="3" id="KW-1185">Reference proteome</keyword>
<feature type="domain" description="NTP pyrophosphohydrolase MazG-like" evidence="1">
    <location>
        <begin position="171"/>
        <end position="234"/>
    </location>
</feature>